<evidence type="ECO:0000259" key="3">
    <source>
        <dbReference type="Pfam" id="PF00732"/>
    </source>
</evidence>
<comment type="caution">
    <text evidence="5">The sequence shown here is derived from an EMBL/GenBank/DDBJ whole genome shotgun (WGS) entry which is preliminary data.</text>
</comment>
<dbReference type="InterPro" id="IPR035992">
    <property type="entry name" value="Ricin_B-like_lectins"/>
</dbReference>
<accession>A0A812NG37</accession>
<dbReference type="InterPro" id="IPR053208">
    <property type="entry name" value="GMC_Oxidoreductase_CD"/>
</dbReference>
<evidence type="ECO:0000259" key="2">
    <source>
        <dbReference type="Pfam" id="PF00652"/>
    </source>
</evidence>
<feature type="domain" description="Ricin B lectin" evidence="2">
    <location>
        <begin position="69"/>
        <end position="141"/>
    </location>
</feature>
<dbReference type="Pfam" id="PF05199">
    <property type="entry name" value="GMC_oxred_C"/>
    <property type="match status" value="1"/>
</dbReference>
<name>A0A812NG37_SYMPI</name>
<dbReference type="InterPro" id="IPR036188">
    <property type="entry name" value="FAD/NAD-bd_sf"/>
</dbReference>
<dbReference type="PANTHER" id="PTHR47190">
    <property type="entry name" value="DEHYDROGENASE, PUTATIVE-RELATED"/>
    <property type="match status" value="1"/>
</dbReference>
<dbReference type="SUPFAM" id="SSF51905">
    <property type="entry name" value="FAD/NAD(P)-binding domain"/>
    <property type="match status" value="1"/>
</dbReference>
<reference evidence="5" key="1">
    <citation type="submission" date="2021-02" db="EMBL/GenBank/DDBJ databases">
        <authorList>
            <person name="Dougan E. K."/>
            <person name="Rhodes N."/>
            <person name="Thang M."/>
            <person name="Chan C."/>
        </authorList>
    </citation>
    <scope>NUCLEOTIDE SEQUENCE</scope>
</reference>
<dbReference type="Gene3D" id="3.50.50.60">
    <property type="entry name" value="FAD/NAD(P)-binding domain"/>
    <property type="match status" value="1"/>
</dbReference>
<keyword evidence="1" id="KW-0732">Signal</keyword>
<dbReference type="Proteomes" id="UP000649617">
    <property type="component" value="Unassembled WGS sequence"/>
</dbReference>
<dbReference type="InterPro" id="IPR000772">
    <property type="entry name" value="Ricin_B_lectin"/>
</dbReference>
<protein>
    <submittedName>
        <fullName evidence="5">CDH-1 protein</fullName>
    </submittedName>
</protein>
<organism evidence="5 6">
    <name type="scientific">Symbiodinium pilosum</name>
    <name type="common">Dinoflagellate</name>
    <dbReference type="NCBI Taxonomy" id="2952"/>
    <lineage>
        <taxon>Eukaryota</taxon>
        <taxon>Sar</taxon>
        <taxon>Alveolata</taxon>
        <taxon>Dinophyceae</taxon>
        <taxon>Suessiales</taxon>
        <taxon>Symbiodiniaceae</taxon>
        <taxon>Symbiodinium</taxon>
    </lineage>
</organism>
<dbReference type="Gene3D" id="2.80.10.50">
    <property type="match status" value="1"/>
</dbReference>
<dbReference type="InterPro" id="IPR007867">
    <property type="entry name" value="GMC_OxRtase_C"/>
</dbReference>
<dbReference type="InterPro" id="IPR000172">
    <property type="entry name" value="GMC_OxRdtase_N"/>
</dbReference>
<dbReference type="OrthoDB" id="413885at2759"/>
<dbReference type="GO" id="GO:0016614">
    <property type="term" value="F:oxidoreductase activity, acting on CH-OH group of donors"/>
    <property type="evidence" value="ECO:0007669"/>
    <property type="project" value="InterPro"/>
</dbReference>
<feature type="domain" description="Glucose-methanol-choline oxidoreductase N-terminal" evidence="3">
    <location>
        <begin position="154"/>
        <end position="441"/>
    </location>
</feature>
<dbReference type="CDD" id="cd00161">
    <property type="entry name" value="beta-trefoil_Ricin-like"/>
    <property type="match status" value="1"/>
</dbReference>
<proteinExistence type="predicted"/>
<dbReference type="Pfam" id="PF00732">
    <property type="entry name" value="GMC_oxred_N"/>
    <property type="match status" value="1"/>
</dbReference>
<feature type="signal peptide" evidence="1">
    <location>
        <begin position="1"/>
        <end position="16"/>
    </location>
</feature>
<dbReference type="PROSITE" id="PS50231">
    <property type="entry name" value="RICIN_B_LECTIN"/>
    <property type="match status" value="1"/>
</dbReference>
<dbReference type="Gene3D" id="3.30.410.10">
    <property type="entry name" value="Cholesterol Oxidase, domain 2"/>
    <property type="match status" value="1"/>
</dbReference>
<sequence>MMLILCFALLLQSCSSDWASSVPAALASDDERLAQSSVYQMAAATALFLLASCGAIRRAEMEQPSFKVNGNRLQLWECIDSNSDQSFDMSQSGKGHIRWSNHPDKCLDVRDHGDWNGNQFQIWSCGASNSDQNFALDGGGSSLPTEAPVSDGFDVIVIGGGLMGSAVGARLASKLDENQFRVALLEAGGASQASLGGTEPPASWQGRPGRWVNWADNLPFTRYDVPGNYEALQCWDRTCPQSWGHDVPYFQCKVLGGCGVMNGALVQRPHPANMESWPIGWKMPDLDPYFKEAAALFHITTTPSKDGKHYLDSTGADFMRSVLEKEGFVKSDDITKRAGAMSIPHVAAKDGLRQSTTSELLPQALRRKHFELHLEAEAMEIIHEAGLASGVRVTHAGRTKVFRLRPNGLVVMAAGALNTPRLLMQSGLQGKALGEELSDHTLVSLIYRTREQSAFGANESFDIRPPSPSAVWQFTQTRSGPLAQYGPTLTAFLRDPSTSGPADAYDVEMWVNPISRPGEVHVSLALMRPTCSRATAHLAGGAVGLKSNRLYLGCSRDKQTMAFALSQVDKWLQGQGARRVRKSSPEAMSHFAGTCGLGRCVDPSTLKLLGTGNVAVADASILPGQIWGHPFLTLTAMALKAADHLASSFE</sequence>
<dbReference type="SUPFAM" id="SSF54373">
    <property type="entry name" value="FAD-linked reductases, C-terminal domain"/>
    <property type="match status" value="1"/>
</dbReference>
<evidence type="ECO:0000313" key="5">
    <source>
        <dbReference type="EMBL" id="CAE7309181.1"/>
    </source>
</evidence>
<feature type="chain" id="PRO_5032556561" evidence="1">
    <location>
        <begin position="17"/>
        <end position="650"/>
    </location>
</feature>
<dbReference type="AlphaFoldDB" id="A0A812NG37"/>
<dbReference type="PANTHER" id="PTHR47190:SF2">
    <property type="entry name" value="CELLOBIOSE DEHYDROGENASE (AFU_ORTHOLOGUE AFUA_2G17620)"/>
    <property type="match status" value="1"/>
</dbReference>
<keyword evidence="6" id="KW-1185">Reference proteome</keyword>
<evidence type="ECO:0000259" key="4">
    <source>
        <dbReference type="Pfam" id="PF05199"/>
    </source>
</evidence>
<feature type="domain" description="Glucose-methanol-choline oxidoreductase C-terminal" evidence="4">
    <location>
        <begin position="571"/>
        <end position="638"/>
    </location>
</feature>
<gene>
    <name evidence="5" type="primary">CDH-1</name>
    <name evidence="5" type="ORF">SPIL2461_LOCUS7002</name>
</gene>
<dbReference type="Pfam" id="PF00652">
    <property type="entry name" value="Ricin_B_lectin"/>
    <property type="match status" value="1"/>
</dbReference>
<dbReference type="GO" id="GO:0050660">
    <property type="term" value="F:flavin adenine dinucleotide binding"/>
    <property type="evidence" value="ECO:0007669"/>
    <property type="project" value="InterPro"/>
</dbReference>
<dbReference type="SUPFAM" id="SSF50370">
    <property type="entry name" value="Ricin B-like lectins"/>
    <property type="match status" value="1"/>
</dbReference>
<dbReference type="EMBL" id="CAJNIZ010010979">
    <property type="protein sequence ID" value="CAE7309181.1"/>
    <property type="molecule type" value="Genomic_DNA"/>
</dbReference>
<evidence type="ECO:0000313" key="6">
    <source>
        <dbReference type="Proteomes" id="UP000649617"/>
    </source>
</evidence>
<evidence type="ECO:0000256" key="1">
    <source>
        <dbReference type="SAM" id="SignalP"/>
    </source>
</evidence>